<dbReference type="EMBL" id="CP019699">
    <property type="protein sequence ID" value="AQS55278.1"/>
    <property type="molecule type" value="Genomic_DNA"/>
</dbReference>
<evidence type="ECO:0000313" key="2">
    <source>
        <dbReference type="Proteomes" id="UP000188603"/>
    </source>
</evidence>
<dbReference type="Gene3D" id="3.30.1330.70">
    <property type="entry name" value="Holliday junction resolvase RusA"/>
    <property type="match status" value="1"/>
</dbReference>
<dbReference type="AlphaFoldDB" id="A0A1U9K5G9"/>
<dbReference type="GO" id="GO:0006281">
    <property type="term" value="P:DNA repair"/>
    <property type="evidence" value="ECO:0007669"/>
    <property type="project" value="InterPro"/>
</dbReference>
<dbReference type="STRING" id="1471761.B0W44_05270"/>
<dbReference type="InterPro" id="IPR008822">
    <property type="entry name" value="Endonuclease_RusA-like"/>
</dbReference>
<dbReference type="KEGG" id="ntr:B0W44_05270"/>
<dbReference type="Pfam" id="PF05866">
    <property type="entry name" value="RusA"/>
    <property type="match status" value="1"/>
</dbReference>
<sequence>MIRFTVPGRPVPAARMTHKGKFVSKQAERYLNYKNKVGWIARQNRVKRLEGAVCVELYLYLHGGRQGDADNYAKSILDGLNGIAWTDDEKVKRLVVEKRGCGPDEERAEVTIESMPEVEDSVGL</sequence>
<keyword evidence="2" id="KW-1185">Reference proteome</keyword>
<accession>A0A1U9K5G9</accession>
<dbReference type="OrthoDB" id="5114842at2"/>
<dbReference type="SUPFAM" id="SSF103084">
    <property type="entry name" value="Holliday junction resolvase RusA"/>
    <property type="match status" value="1"/>
</dbReference>
<dbReference type="GO" id="GO:0006310">
    <property type="term" value="P:DNA recombination"/>
    <property type="evidence" value="ECO:0007669"/>
    <property type="project" value="InterPro"/>
</dbReference>
<dbReference type="Proteomes" id="UP000188603">
    <property type="component" value="Chromosome"/>
</dbReference>
<organism evidence="1 2">
    <name type="scientific">Novibacillus thermophilus</name>
    <dbReference type="NCBI Taxonomy" id="1471761"/>
    <lineage>
        <taxon>Bacteria</taxon>
        <taxon>Bacillati</taxon>
        <taxon>Bacillota</taxon>
        <taxon>Bacilli</taxon>
        <taxon>Bacillales</taxon>
        <taxon>Thermoactinomycetaceae</taxon>
        <taxon>Novibacillus</taxon>
    </lineage>
</organism>
<reference evidence="1 2" key="1">
    <citation type="journal article" date="2015" name="Int. J. Syst. Evol. Microbiol.">
        <title>Novibacillus thermophilus gen. nov., sp. nov., a Gram-staining-negative and moderately thermophilic member of the family Thermoactinomycetaceae.</title>
        <authorList>
            <person name="Yang G."/>
            <person name="Chen J."/>
            <person name="Zhou S."/>
        </authorList>
    </citation>
    <scope>NUCLEOTIDE SEQUENCE [LARGE SCALE GENOMIC DNA]</scope>
    <source>
        <strain evidence="1 2">SG-1</strain>
    </source>
</reference>
<name>A0A1U9K5G9_9BACL</name>
<protein>
    <submittedName>
        <fullName evidence="1">Uncharacterized protein</fullName>
    </submittedName>
</protein>
<dbReference type="RefSeq" id="WP_077719099.1">
    <property type="nucleotide sequence ID" value="NZ_CP019699.1"/>
</dbReference>
<evidence type="ECO:0000313" key="1">
    <source>
        <dbReference type="EMBL" id="AQS55278.1"/>
    </source>
</evidence>
<dbReference type="InterPro" id="IPR036614">
    <property type="entry name" value="RusA-like_sf"/>
</dbReference>
<gene>
    <name evidence="1" type="ORF">B0W44_05270</name>
</gene>
<dbReference type="GO" id="GO:0000287">
    <property type="term" value="F:magnesium ion binding"/>
    <property type="evidence" value="ECO:0007669"/>
    <property type="project" value="InterPro"/>
</dbReference>
<proteinExistence type="predicted"/>